<proteinExistence type="predicted"/>
<evidence type="ECO:0000259" key="6">
    <source>
        <dbReference type="PROSITE" id="PS50927"/>
    </source>
</evidence>
<keyword evidence="2" id="KW-1015">Disulfide bond</keyword>
<dbReference type="SUPFAM" id="SSF51110">
    <property type="entry name" value="alpha-D-mannose-specific plant lectins"/>
    <property type="match status" value="1"/>
</dbReference>
<evidence type="ECO:0000256" key="2">
    <source>
        <dbReference type="ARBA" id="ARBA00023157"/>
    </source>
</evidence>
<evidence type="ECO:0000313" key="7">
    <source>
        <dbReference type="Proteomes" id="UP000515211"/>
    </source>
</evidence>
<accession>A0A9C6WK28</accession>
<keyword evidence="7" id="KW-1185">Reference proteome</keyword>
<dbReference type="Gene3D" id="2.90.10.10">
    <property type="entry name" value="Bulb-type lectin domain"/>
    <property type="match status" value="1"/>
</dbReference>
<dbReference type="Pfam" id="PF01453">
    <property type="entry name" value="B_lectin"/>
    <property type="match status" value="1"/>
</dbReference>
<dbReference type="SMART" id="SM00108">
    <property type="entry name" value="B_lectin"/>
    <property type="match status" value="1"/>
</dbReference>
<keyword evidence="1" id="KW-0732">Signal</keyword>
<dbReference type="PANTHER" id="PTHR32444">
    <property type="entry name" value="BULB-TYPE LECTIN DOMAIN-CONTAINING PROTEIN"/>
    <property type="match status" value="1"/>
</dbReference>
<feature type="region of interest" description="Disordered" evidence="5">
    <location>
        <begin position="1"/>
        <end position="23"/>
    </location>
</feature>
<keyword evidence="4" id="KW-0175">Coiled coil</keyword>
<dbReference type="InterPro" id="IPR001480">
    <property type="entry name" value="Bulb-type_lectin_dom"/>
</dbReference>
<sequence>MDGAEAAQVAKEMRSTRKQRRAKKQKSTVRRWCDVGELRRRCVVREPRWWCGVAEPCEDVVQGEEEAMDEVEEESKELFQLLAFFERKGGRGTIVWVVNREKPATNNNFVVLLINKTANNTVLLSQNNKSTVLWSVNIARKPKNPILQLLDSGNLVLREENDENEEKNYLWQSFDYPGDTLLPRMKLGKDLRTGFDRCVTAWKNENGPSPGTLNWHMDVTTWPEPMQWIGIMKQYNNGLGMEFKSVPNQQTSLT</sequence>
<evidence type="ECO:0000256" key="4">
    <source>
        <dbReference type="SAM" id="Coils"/>
    </source>
</evidence>
<dbReference type="AlphaFoldDB" id="A0A9C6WK28"/>
<dbReference type="InterPro" id="IPR036426">
    <property type="entry name" value="Bulb-type_lectin_dom_sf"/>
</dbReference>
<evidence type="ECO:0000256" key="3">
    <source>
        <dbReference type="ARBA" id="ARBA00023180"/>
    </source>
</evidence>
<gene>
    <name evidence="8" type="primary">LOC110272377</name>
</gene>
<dbReference type="KEGG" id="adu:110272377"/>
<name>A0A9C6WK28_ARADU</name>
<protein>
    <submittedName>
        <fullName evidence="8">S-locus-specific glycoprotein S6-like</fullName>
    </submittedName>
</protein>
<dbReference type="PANTHER" id="PTHR32444:SF234">
    <property type="entry name" value="RECEPTOR-LIKE SERINE_THREONINE-PROTEIN KINASE"/>
    <property type="match status" value="1"/>
</dbReference>
<reference evidence="8" key="2">
    <citation type="submission" date="2025-08" db="UniProtKB">
        <authorList>
            <consortium name="RefSeq"/>
        </authorList>
    </citation>
    <scope>IDENTIFICATION</scope>
    <source>
        <tissue evidence="8">Whole plant</tissue>
    </source>
</reference>
<organism evidence="7 8">
    <name type="scientific">Arachis duranensis</name>
    <name type="common">Wild peanut</name>
    <dbReference type="NCBI Taxonomy" id="130453"/>
    <lineage>
        <taxon>Eukaryota</taxon>
        <taxon>Viridiplantae</taxon>
        <taxon>Streptophyta</taxon>
        <taxon>Embryophyta</taxon>
        <taxon>Tracheophyta</taxon>
        <taxon>Spermatophyta</taxon>
        <taxon>Magnoliopsida</taxon>
        <taxon>eudicotyledons</taxon>
        <taxon>Gunneridae</taxon>
        <taxon>Pentapetalae</taxon>
        <taxon>rosids</taxon>
        <taxon>fabids</taxon>
        <taxon>Fabales</taxon>
        <taxon>Fabaceae</taxon>
        <taxon>Papilionoideae</taxon>
        <taxon>50 kb inversion clade</taxon>
        <taxon>dalbergioids sensu lato</taxon>
        <taxon>Dalbergieae</taxon>
        <taxon>Pterocarpus clade</taxon>
        <taxon>Arachis</taxon>
    </lineage>
</organism>
<reference evidence="7" key="1">
    <citation type="journal article" date="2016" name="Nat. Genet.">
        <title>The genome sequences of Arachis duranensis and Arachis ipaensis, the diploid ancestors of cultivated peanut.</title>
        <authorList>
            <person name="Bertioli D.J."/>
            <person name="Cannon S.B."/>
            <person name="Froenicke L."/>
            <person name="Huang G."/>
            <person name="Farmer A.D."/>
            <person name="Cannon E.K."/>
            <person name="Liu X."/>
            <person name="Gao D."/>
            <person name="Clevenger J."/>
            <person name="Dash S."/>
            <person name="Ren L."/>
            <person name="Moretzsohn M.C."/>
            <person name="Shirasawa K."/>
            <person name="Huang W."/>
            <person name="Vidigal B."/>
            <person name="Abernathy B."/>
            <person name="Chu Y."/>
            <person name="Niederhuth C.E."/>
            <person name="Umale P."/>
            <person name="Araujo A.C."/>
            <person name="Kozik A."/>
            <person name="Kim K.D."/>
            <person name="Burow M.D."/>
            <person name="Varshney R.K."/>
            <person name="Wang X."/>
            <person name="Zhang X."/>
            <person name="Barkley N."/>
            <person name="Guimaraes P.M."/>
            <person name="Isobe S."/>
            <person name="Guo B."/>
            <person name="Liao B."/>
            <person name="Stalker H.T."/>
            <person name="Schmitz R.J."/>
            <person name="Scheffler B.E."/>
            <person name="Leal-Bertioli S.C."/>
            <person name="Xun X."/>
            <person name="Jackson S.A."/>
            <person name="Michelmore R."/>
            <person name="Ozias-Akins P."/>
        </authorList>
    </citation>
    <scope>NUCLEOTIDE SEQUENCE [LARGE SCALE GENOMIC DNA]</scope>
    <source>
        <strain evidence="7">cv. V14167</strain>
    </source>
</reference>
<feature type="domain" description="Bulb-type lectin" evidence="6">
    <location>
        <begin position="51"/>
        <end position="170"/>
    </location>
</feature>
<evidence type="ECO:0000313" key="8">
    <source>
        <dbReference type="RefSeq" id="XP_052107585.1"/>
    </source>
</evidence>
<dbReference type="RefSeq" id="XP_052107585.1">
    <property type="nucleotide sequence ID" value="XM_052251625.1"/>
</dbReference>
<keyword evidence="3" id="KW-0325">Glycoprotein</keyword>
<dbReference type="PROSITE" id="PS50927">
    <property type="entry name" value="BULB_LECTIN"/>
    <property type="match status" value="1"/>
</dbReference>
<feature type="coiled-coil region" evidence="4">
    <location>
        <begin position="61"/>
        <end position="88"/>
    </location>
</feature>
<evidence type="ECO:0000256" key="1">
    <source>
        <dbReference type="ARBA" id="ARBA00022729"/>
    </source>
</evidence>
<dbReference type="Proteomes" id="UP000515211">
    <property type="component" value="Chromosome 7"/>
</dbReference>
<dbReference type="GeneID" id="110272377"/>
<evidence type="ECO:0000256" key="5">
    <source>
        <dbReference type="SAM" id="MobiDB-lite"/>
    </source>
</evidence>